<gene>
    <name evidence="3" type="ORF">PENARI_c005G02627</name>
</gene>
<reference evidence="3 4" key="1">
    <citation type="journal article" date="2016" name="Sci. Rep.">
        <title>Penicillium arizonense, a new, genome sequenced fungal species, reveals a high chemical diversity in secreted metabolites.</title>
        <authorList>
            <person name="Grijseels S."/>
            <person name="Nielsen J.C."/>
            <person name="Randelovic M."/>
            <person name="Nielsen J."/>
            <person name="Nielsen K.F."/>
            <person name="Workman M."/>
            <person name="Frisvad J.C."/>
        </authorList>
    </citation>
    <scope>NUCLEOTIDE SEQUENCE [LARGE SCALE GENOMIC DNA]</scope>
    <source>
        <strain evidence="3 4">CBS 141311</strain>
    </source>
</reference>
<dbReference type="RefSeq" id="XP_022490524.1">
    <property type="nucleotide sequence ID" value="XM_022629632.1"/>
</dbReference>
<dbReference type="InterPro" id="IPR025951">
    <property type="entry name" value="GXWXG_dom"/>
</dbReference>
<dbReference type="AlphaFoldDB" id="A0A1F5LPF9"/>
<accession>A0A1F5LPF9</accession>
<dbReference type="InterPro" id="IPR025568">
    <property type="entry name" value="DUF4334"/>
</dbReference>
<sequence>MKFRGEHKKWKDELAFYRSDPGKSSNGIISEVVAHLLKPPNSTPTRLNLAIDTITERDKQTHNMSSAGEEWIALTQATSIVSECDVEAVFHQLSPVSPESLLGEWRGADLNTGHPGVEKNKELKWAGKSFVSIDDVKPMMVYGDDGMRVWLEAIGSARLREVKYHNIVSTAMIYNNQPIIDHFRKVNDTMVAGVMDTPLFKDGGLYYFYLTKLPQDSLL</sequence>
<dbReference type="Pfam" id="PF14232">
    <property type="entry name" value="DUF4334"/>
    <property type="match status" value="1"/>
</dbReference>
<evidence type="ECO:0000313" key="3">
    <source>
        <dbReference type="EMBL" id="OGE55094.1"/>
    </source>
</evidence>
<dbReference type="Gene3D" id="2.40.128.580">
    <property type="entry name" value="GXWXG domain"/>
    <property type="match status" value="1"/>
</dbReference>
<dbReference type="Pfam" id="PF14231">
    <property type="entry name" value="GXWXG"/>
    <property type="match status" value="1"/>
</dbReference>
<evidence type="ECO:0008006" key="5">
    <source>
        <dbReference type="Google" id="ProtNLM"/>
    </source>
</evidence>
<evidence type="ECO:0000313" key="4">
    <source>
        <dbReference type="Proteomes" id="UP000177622"/>
    </source>
</evidence>
<dbReference type="STRING" id="1835702.A0A1F5LPF9"/>
<name>A0A1F5LPF9_PENAI</name>
<feature type="domain" description="DUF4334" evidence="2">
    <location>
        <begin position="155"/>
        <end position="212"/>
    </location>
</feature>
<keyword evidence="4" id="KW-1185">Reference proteome</keyword>
<evidence type="ECO:0000259" key="1">
    <source>
        <dbReference type="Pfam" id="PF14231"/>
    </source>
</evidence>
<organism evidence="3 4">
    <name type="scientific">Penicillium arizonense</name>
    <dbReference type="NCBI Taxonomy" id="1835702"/>
    <lineage>
        <taxon>Eukaryota</taxon>
        <taxon>Fungi</taxon>
        <taxon>Dikarya</taxon>
        <taxon>Ascomycota</taxon>
        <taxon>Pezizomycotina</taxon>
        <taxon>Eurotiomycetes</taxon>
        <taxon>Eurotiomycetidae</taxon>
        <taxon>Eurotiales</taxon>
        <taxon>Aspergillaceae</taxon>
        <taxon>Penicillium</taxon>
    </lineage>
</organism>
<comment type="caution">
    <text evidence="3">The sequence shown here is derived from an EMBL/GenBank/DDBJ whole genome shotgun (WGS) entry which is preliminary data.</text>
</comment>
<dbReference type="EMBL" id="LXJU01000005">
    <property type="protein sequence ID" value="OGE55094.1"/>
    <property type="molecule type" value="Genomic_DNA"/>
</dbReference>
<feature type="domain" description="GXWXG" evidence="1">
    <location>
        <begin position="88"/>
        <end position="146"/>
    </location>
</feature>
<dbReference type="GeneID" id="34574366"/>
<protein>
    <recommendedName>
        <fullName evidence="5">GXWXG domain-containing protein</fullName>
    </recommendedName>
</protein>
<proteinExistence type="predicted"/>
<dbReference type="OrthoDB" id="2213372at2759"/>
<dbReference type="Proteomes" id="UP000177622">
    <property type="component" value="Unassembled WGS sequence"/>
</dbReference>
<evidence type="ECO:0000259" key="2">
    <source>
        <dbReference type="Pfam" id="PF14232"/>
    </source>
</evidence>